<feature type="transmembrane region" description="Helical" evidence="21">
    <location>
        <begin position="1831"/>
        <end position="1850"/>
    </location>
</feature>
<dbReference type="SMART" id="SM00369">
    <property type="entry name" value="LRR_TYP"/>
    <property type="match status" value="6"/>
</dbReference>
<feature type="domain" description="G-protein coupled receptors family 3 profile" evidence="22">
    <location>
        <begin position="1671"/>
        <end position="1935"/>
    </location>
</feature>
<evidence type="ECO:0000256" key="4">
    <source>
        <dbReference type="ARBA" id="ARBA00022614"/>
    </source>
</evidence>
<evidence type="ECO:0000313" key="25">
    <source>
        <dbReference type="Proteomes" id="UP000316079"/>
    </source>
</evidence>
<keyword evidence="6" id="KW-0732">Signal</keyword>
<dbReference type="EMBL" id="SRMA01026197">
    <property type="protein sequence ID" value="TRY86617.1"/>
    <property type="molecule type" value="Genomic_DNA"/>
</dbReference>
<keyword evidence="3" id="KW-1003">Cell membrane</keyword>
<evidence type="ECO:0000256" key="13">
    <source>
        <dbReference type="ARBA" id="ARBA00023170"/>
    </source>
</evidence>
<feature type="transmembrane region" description="Helical" evidence="21">
    <location>
        <begin position="1862"/>
        <end position="1884"/>
    </location>
</feature>
<dbReference type="InterPro" id="IPR017978">
    <property type="entry name" value="GPCR_3_C"/>
</dbReference>
<feature type="region of interest" description="Disordered" evidence="20">
    <location>
        <begin position="1972"/>
        <end position="1995"/>
    </location>
</feature>
<feature type="region of interest" description="Disordered" evidence="20">
    <location>
        <begin position="1"/>
        <end position="54"/>
    </location>
</feature>
<dbReference type="InterPro" id="IPR032675">
    <property type="entry name" value="LRR_dom_sf"/>
</dbReference>
<dbReference type="InterPro" id="IPR003961">
    <property type="entry name" value="FN3_dom"/>
</dbReference>
<protein>
    <recommendedName>
        <fullName evidence="26">G-protein coupled receptors family 3 profile domain-containing protein</fullName>
    </recommendedName>
</protein>
<feature type="compositionally biased region" description="Polar residues" evidence="20">
    <location>
        <begin position="524"/>
        <end position="562"/>
    </location>
</feature>
<dbReference type="SMART" id="SM00409">
    <property type="entry name" value="IG"/>
    <property type="match status" value="1"/>
</dbReference>
<evidence type="ECO:0000256" key="1">
    <source>
        <dbReference type="ARBA" id="ARBA00004479"/>
    </source>
</evidence>
<dbReference type="PANTHER" id="PTHR24061">
    <property type="entry name" value="CALCIUM-SENSING RECEPTOR-RELATED"/>
    <property type="match status" value="1"/>
</dbReference>
<feature type="compositionally biased region" description="Low complexity" evidence="20">
    <location>
        <begin position="767"/>
        <end position="779"/>
    </location>
</feature>
<evidence type="ECO:0000256" key="5">
    <source>
        <dbReference type="ARBA" id="ARBA00022692"/>
    </source>
</evidence>
<dbReference type="Pfam" id="PF07562">
    <property type="entry name" value="NCD3G"/>
    <property type="match status" value="1"/>
</dbReference>
<proteinExistence type="inferred from homology"/>
<dbReference type="Proteomes" id="UP000316079">
    <property type="component" value="Unassembled WGS sequence"/>
</dbReference>
<feature type="transmembrane region" description="Helical" evidence="21">
    <location>
        <begin position="676"/>
        <end position="697"/>
    </location>
</feature>
<feature type="compositionally biased region" description="Basic and acidic residues" evidence="20">
    <location>
        <begin position="32"/>
        <end position="42"/>
    </location>
</feature>
<keyword evidence="25" id="KW-1185">Reference proteome</keyword>
<dbReference type="PROSITE" id="PS00980">
    <property type="entry name" value="G_PROTEIN_RECEP_F3_2"/>
    <property type="match status" value="1"/>
</dbReference>
<dbReference type="Pfam" id="PF01094">
    <property type="entry name" value="ANF_receptor"/>
    <property type="match status" value="1"/>
</dbReference>
<dbReference type="SUPFAM" id="SSF49265">
    <property type="entry name" value="Fibronectin type III"/>
    <property type="match status" value="1"/>
</dbReference>
<dbReference type="Gene3D" id="3.40.50.2300">
    <property type="match status" value="2"/>
</dbReference>
<dbReference type="InterPro" id="IPR000337">
    <property type="entry name" value="GPCR_3"/>
</dbReference>
<dbReference type="GO" id="GO:0045202">
    <property type="term" value="C:synapse"/>
    <property type="evidence" value="ECO:0007669"/>
    <property type="project" value="UniProtKB-SubCell"/>
</dbReference>
<evidence type="ECO:0000256" key="14">
    <source>
        <dbReference type="ARBA" id="ARBA00023180"/>
    </source>
</evidence>
<dbReference type="InterPro" id="IPR036116">
    <property type="entry name" value="FN3_sf"/>
</dbReference>
<feature type="domain" description="Ig-like" evidence="23">
    <location>
        <begin position="428"/>
        <end position="514"/>
    </location>
</feature>
<feature type="transmembrane region" description="Helical" evidence="21">
    <location>
        <begin position="1707"/>
        <end position="1729"/>
    </location>
</feature>
<dbReference type="PRINTS" id="PR00248">
    <property type="entry name" value="GPCRMGR"/>
</dbReference>
<feature type="region of interest" description="Disordered" evidence="20">
    <location>
        <begin position="836"/>
        <end position="985"/>
    </location>
</feature>
<dbReference type="SMART" id="SM00408">
    <property type="entry name" value="IGc2"/>
    <property type="match status" value="1"/>
</dbReference>
<dbReference type="InterPro" id="IPR000068">
    <property type="entry name" value="GPCR_3_Ca_sens_rcpt-rel"/>
</dbReference>
<evidence type="ECO:0000256" key="12">
    <source>
        <dbReference type="ARBA" id="ARBA00023157"/>
    </source>
</evidence>
<evidence type="ECO:0000256" key="10">
    <source>
        <dbReference type="ARBA" id="ARBA00023040"/>
    </source>
</evidence>
<dbReference type="Gene3D" id="2.60.40.10">
    <property type="entry name" value="Immunoglobulins"/>
    <property type="match status" value="2"/>
</dbReference>
<dbReference type="InterPro" id="IPR017979">
    <property type="entry name" value="GPCR_3_CS"/>
</dbReference>
<dbReference type="InterPro" id="IPR003598">
    <property type="entry name" value="Ig_sub2"/>
</dbReference>
<dbReference type="CDD" id="cd00063">
    <property type="entry name" value="FN3"/>
    <property type="match status" value="1"/>
</dbReference>
<dbReference type="Pfam" id="PF13855">
    <property type="entry name" value="LRR_8"/>
    <property type="match status" value="2"/>
</dbReference>
<dbReference type="InterPro" id="IPR011500">
    <property type="entry name" value="GPCR_3_9-Cys_dom"/>
</dbReference>
<evidence type="ECO:0000256" key="18">
    <source>
        <dbReference type="ARBA" id="ARBA00038433"/>
    </source>
</evidence>
<evidence type="ECO:0000256" key="7">
    <source>
        <dbReference type="ARBA" id="ARBA00022737"/>
    </source>
</evidence>
<dbReference type="PANTHER" id="PTHR24061:SF506">
    <property type="entry name" value="G-PROTEIN COUPLED RECEPTOR FAMILY C GROUP 6 MEMBER A-LIKE PRECURSOR"/>
    <property type="match status" value="1"/>
</dbReference>
<keyword evidence="5 21" id="KW-0812">Transmembrane</keyword>
<comment type="similarity">
    <text evidence="18">Belongs to the LRFN family.</text>
</comment>
<evidence type="ECO:0000256" key="21">
    <source>
        <dbReference type="SAM" id="Phobius"/>
    </source>
</evidence>
<feature type="compositionally biased region" description="Polar residues" evidence="20">
    <location>
        <begin position="893"/>
        <end position="920"/>
    </location>
</feature>
<feature type="region of interest" description="Disordered" evidence="20">
    <location>
        <begin position="87"/>
        <end position="114"/>
    </location>
</feature>
<dbReference type="FunFam" id="3.40.50.2300:FF:000016">
    <property type="entry name" value="Taste 1 receptor member 2"/>
    <property type="match status" value="1"/>
</dbReference>
<dbReference type="Pfam" id="PF07679">
    <property type="entry name" value="I-set"/>
    <property type="match status" value="1"/>
</dbReference>
<dbReference type="Pfam" id="PF00003">
    <property type="entry name" value="7tm_3"/>
    <property type="match status" value="1"/>
</dbReference>
<gene>
    <name evidence="24" type="ORF">DNTS_018593</name>
</gene>
<keyword evidence="8 21" id="KW-1133">Transmembrane helix</keyword>
<dbReference type="InterPro" id="IPR036179">
    <property type="entry name" value="Ig-like_dom_sf"/>
</dbReference>
<dbReference type="GO" id="GO:0050909">
    <property type="term" value="P:sensory perception of taste"/>
    <property type="evidence" value="ECO:0007669"/>
    <property type="project" value="UniProtKB-ARBA"/>
</dbReference>
<keyword evidence="13" id="KW-0675">Receptor</keyword>
<dbReference type="InterPro" id="IPR003599">
    <property type="entry name" value="Ig_sub"/>
</dbReference>
<feature type="region of interest" description="Disordered" evidence="20">
    <location>
        <begin position="524"/>
        <end position="578"/>
    </location>
</feature>
<keyword evidence="11 21" id="KW-0472">Membrane</keyword>
<evidence type="ECO:0000259" key="22">
    <source>
        <dbReference type="PROSITE" id="PS50259"/>
    </source>
</evidence>
<keyword evidence="12" id="KW-1015">Disulfide bond</keyword>
<dbReference type="FunFam" id="3.80.10.10:FF:000019">
    <property type="entry name" value="leucine-rich repeat and fibronectin type III domain-containing protein 1"/>
    <property type="match status" value="1"/>
</dbReference>
<feature type="region of interest" description="Disordered" evidence="20">
    <location>
        <begin position="708"/>
        <end position="739"/>
    </location>
</feature>
<feature type="compositionally biased region" description="Basic and acidic residues" evidence="20">
    <location>
        <begin position="714"/>
        <end position="725"/>
    </location>
</feature>
<dbReference type="InterPro" id="IPR001828">
    <property type="entry name" value="ANF_lig-bd_rcpt"/>
</dbReference>
<keyword evidence="14" id="KW-0325">Glycoprotein</keyword>
<dbReference type="PROSITE" id="PS50835">
    <property type="entry name" value="IG_LIKE"/>
    <property type="match status" value="1"/>
</dbReference>
<dbReference type="GO" id="GO:0004930">
    <property type="term" value="F:G protein-coupled receptor activity"/>
    <property type="evidence" value="ECO:0007669"/>
    <property type="project" value="UniProtKB-KW"/>
</dbReference>
<dbReference type="InterPro" id="IPR001611">
    <property type="entry name" value="Leu-rich_rpt"/>
</dbReference>
<dbReference type="InterPro" id="IPR028082">
    <property type="entry name" value="Peripla_BP_I"/>
</dbReference>
<evidence type="ECO:0000256" key="20">
    <source>
        <dbReference type="SAM" id="MobiDB-lite"/>
    </source>
</evidence>
<evidence type="ECO:0000256" key="6">
    <source>
        <dbReference type="ARBA" id="ARBA00022729"/>
    </source>
</evidence>
<dbReference type="Gene3D" id="2.10.50.30">
    <property type="entry name" value="GPCR, family 3, nine cysteines domain"/>
    <property type="match status" value="1"/>
</dbReference>
<evidence type="ECO:0000256" key="9">
    <source>
        <dbReference type="ARBA" id="ARBA00023018"/>
    </source>
</evidence>
<evidence type="ECO:0000256" key="8">
    <source>
        <dbReference type="ARBA" id="ARBA00022989"/>
    </source>
</evidence>
<feature type="region of interest" description="Disordered" evidence="20">
    <location>
        <begin position="796"/>
        <end position="815"/>
    </location>
</feature>
<name>A0A553Q9P1_9TELE</name>
<keyword evidence="16" id="KW-0393">Immunoglobulin domain</keyword>
<reference evidence="24 25" key="1">
    <citation type="journal article" date="2019" name="Sci. Data">
        <title>Hybrid genome assembly and annotation of Danionella translucida.</title>
        <authorList>
            <person name="Kadobianskyi M."/>
            <person name="Schulze L."/>
            <person name="Schuelke M."/>
            <person name="Judkewitz B."/>
        </authorList>
    </citation>
    <scope>NUCLEOTIDE SEQUENCE [LARGE SCALE GENOMIC DNA]</scope>
    <source>
        <strain evidence="24 25">Bolton</strain>
    </source>
</reference>
<organism evidence="24 25">
    <name type="scientific">Danionella cerebrum</name>
    <dbReference type="NCBI Taxonomy" id="2873325"/>
    <lineage>
        <taxon>Eukaryota</taxon>
        <taxon>Metazoa</taxon>
        <taxon>Chordata</taxon>
        <taxon>Craniata</taxon>
        <taxon>Vertebrata</taxon>
        <taxon>Euteleostomi</taxon>
        <taxon>Actinopterygii</taxon>
        <taxon>Neopterygii</taxon>
        <taxon>Teleostei</taxon>
        <taxon>Ostariophysi</taxon>
        <taxon>Cypriniformes</taxon>
        <taxon>Danionidae</taxon>
        <taxon>Danioninae</taxon>
        <taxon>Danionella</taxon>
    </lineage>
</organism>
<evidence type="ECO:0000256" key="17">
    <source>
        <dbReference type="ARBA" id="ARBA00034103"/>
    </source>
</evidence>
<dbReference type="STRING" id="623744.A0A553Q9P1"/>
<keyword evidence="9" id="KW-0770">Synapse</keyword>
<dbReference type="PROSITE" id="PS51450">
    <property type="entry name" value="LRR"/>
    <property type="match status" value="1"/>
</dbReference>
<dbReference type="InterPro" id="IPR013098">
    <property type="entry name" value="Ig_I-set"/>
</dbReference>
<dbReference type="InterPro" id="IPR000483">
    <property type="entry name" value="Cys-rich_flank_reg_C"/>
</dbReference>
<feature type="region of interest" description="Disordered" evidence="20">
    <location>
        <begin position="756"/>
        <end position="781"/>
    </location>
</feature>
<keyword evidence="10" id="KW-0297">G-protein coupled receptor</keyword>
<feature type="compositionally biased region" description="Low complexity" evidence="20">
    <location>
        <begin position="362"/>
        <end position="371"/>
    </location>
</feature>
<dbReference type="SUPFAM" id="SSF52058">
    <property type="entry name" value="L domain-like"/>
    <property type="match status" value="1"/>
</dbReference>
<feature type="region of interest" description="Disordered" evidence="20">
    <location>
        <begin position="352"/>
        <end position="371"/>
    </location>
</feature>
<evidence type="ECO:0000256" key="19">
    <source>
        <dbReference type="ARBA" id="ARBA00038492"/>
    </source>
</evidence>
<dbReference type="Gene3D" id="3.80.10.10">
    <property type="entry name" value="Ribonuclease Inhibitor"/>
    <property type="match status" value="2"/>
</dbReference>
<keyword evidence="7" id="KW-0677">Repeat</keyword>
<feature type="compositionally biased region" description="Polar residues" evidence="20">
    <location>
        <begin position="1972"/>
        <end position="1990"/>
    </location>
</feature>
<evidence type="ECO:0000256" key="11">
    <source>
        <dbReference type="ARBA" id="ARBA00023136"/>
    </source>
</evidence>
<comment type="subcellular location">
    <subcellularLocation>
        <location evidence="2">Cell membrane</location>
        <topology evidence="2">Multi-pass membrane protein</topology>
    </subcellularLocation>
    <subcellularLocation>
        <location evidence="1">Membrane</location>
        <topology evidence="1">Single-pass type I membrane protein</topology>
    </subcellularLocation>
    <subcellularLocation>
        <location evidence="17">Synapse</location>
    </subcellularLocation>
</comment>
<comment type="similarity">
    <text evidence="19">Belongs to the G-protein coupled receptor 3 family. TAS1R subfamily.</text>
</comment>
<keyword evidence="15" id="KW-0807">Transducer</keyword>
<dbReference type="InterPro" id="IPR007110">
    <property type="entry name" value="Ig-like_dom"/>
</dbReference>
<evidence type="ECO:0000256" key="2">
    <source>
        <dbReference type="ARBA" id="ARBA00004651"/>
    </source>
</evidence>
<dbReference type="SUPFAM" id="SSF53822">
    <property type="entry name" value="Periplasmic binding protein-like I"/>
    <property type="match status" value="1"/>
</dbReference>
<evidence type="ECO:0000259" key="23">
    <source>
        <dbReference type="PROSITE" id="PS50835"/>
    </source>
</evidence>
<feature type="compositionally biased region" description="Basic and acidic residues" evidence="20">
    <location>
        <begin position="921"/>
        <end position="933"/>
    </location>
</feature>
<feature type="transmembrane region" description="Helical" evidence="21">
    <location>
        <begin position="1784"/>
        <end position="1803"/>
    </location>
</feature>
<sequence length="2014" mass="222914">MRLRTRGRASAHPLQWRVDRIRSSPHRGRERGRRDERSDRAGSMEGRVPPPLSASSIVPAAGTVLETEILWFLQTAHNHWRVRLHSPDGDRNTVESAAECSGDAESDAISQESGMKRPLVNYSRACSADPAMARGVSPAPAPALVLVLVLSVLISTGRACPEHCSCQNLSESLGTLCPARGLLFVPPDIERLTVELRLGGNSILSISRSDFANMSALVDLTLSRNTISFVEPFSFSDLENLRSLHLDHNRLVALGPDDLMGLVQLQHLVLNNNQLSHIDSRAFQDLAGSIEDLDLSFNSLASLPWSCVRQMSSLHQLSLDHNLLAFIPEGTFTALERLARLDLTSNRLQKLPPDPVFSRAQGSSESTTPSGSELWLSLAGNPLHCNCELRWFRRLERPDELETCASPPGLRGQYFWSLEEEEMQCQPPQIVQRTSKMVALEGQSATLRCQASGDPLPSIHWVAPDERLVGNTSRTLLHPDGSLEIRVTTIQDSGSFTCIAASLAGESSASVELSIHQLPQINPGQGELSWSSSGQDELPQISSGQEELPRTQLSDITSSSRSGRVPAQERMGETGSVSVSEVTAGSALVSWSVWKSAPRVKMIQLQYNCSEDQVPIYRMVPASSKSFLLSNLVSGSLYELCVLVGLESSSRATELIGCQRFQTSGSRPSCQALQGGSALLVVSGVIVATLLLFVLVLSIQYAAGARQDPVATGETERTGQDRDQLSRASASSAPQEPLLGRTMDSRLLRALTGFERWGQAKDPPDPASLSASSSSTPAQEDSRLLKAFTALERWSQVKDQADSVPSSSPQEPLLGRTLDSRFRGAFTALERWGLAKNQPSGASSLPQDLRPGQNHCTPLGPSSAVGYEMGQPSRAQEPLSSRTLDARLLGASSRMQRQVSVRADLSSSRPQNSLSGQTLDSDLRELLVQDPRPRKSLSLDTEELLKSRQQQHRGSNPQCISGVVSTRRRSGNGPPLYGEDQDGSSVQSLDWEVESTKMHKSVFLDARKAERVKIVSGSASSSLERVSVVNRCLKPVPASEQVTENVFGGGVWNTGVGDETLDAAVCSRHDEIVSVEPKHPCSEIPQMSVDSTLSQECDGADGPENLLLFASAMRPTLFLWVMMMMMLLLLSMCFWVRCEDTDPVFGAYLKGDVEIAILTSIHSTVSNLDKRMRPEPFICSDFDLETFLQSLAAIHTVEEINRSGFLPGIRLGYKICDPCASPTKVLHCLEHLLAINGSLPSLQDYSDFRPPSKAVLGERYSELSIAVAKLLSLYLHPQVSTSSSSPVLSDKLRYPSFMRVIPSDVHQAQALVQLMKHFSWDWVGVVYGDDDYGRAAHQSFREAAEGRVCAAFEKEVPHYLKHPEMDQYVTEAAKAIQSSSAKVVLLILKPQVVEKLFREMIHTSTSRVWIASDAWAMSLPLSRMKEFWGVGTVLGFSFTLGNISGFEQYLKDLRPTPGATNQYIEEYKDLRKNCSLAENCTIGDLLTAVELREAYRERVAMYTFAYGLRDLLQCNLTACPGETNFPPWQLVESMRRVNFTLDGNRYSFDANGDFTVGYDVIMWRTMKDDRVIDVVGKFLLSARDVEIYSEYQWINQTLLRSRCSKSCPPGTVKNQSRISCCYNCTPCVEGTYTNKWDQPECLKCPDGMGSLKGATECQWFQEQYLFWQGGYPIALVVATAIGLLVVLASSIIFIVHRDTMLIQQADHCMSGLMLLGLIASFLTVFMFMGRPQPHKCLTQQVLYGLGFTLCVSCILVKAFRTFLTFLAFDPLRQQQLKKLYQPKLNLLVLTCGQAVILLFWLILKPPYPEVKPSDGNLVKNIVCNEGAIEGFVAMHVYIALLAFICFFLAYKGRNVPQDFNETGVIIFSMLIHLFVWLCFIPIYLDRKQTEQRHIVQASAILASNYGVIFCHFVPKCYLVLWELSENSREAIQARLRRWVRDDTESVDIDVLPETNVAAPDAEGVKQCAETNQIHSESTDAPSDFRSTQVPSRDGILPDQCVYRNTLSRHRHTTR</sequence>
<dbReference type="SUPFAM" id="SSF48726">
    <property type="entry name" value="Immunoglobulin"/>
    <property type="match status" value="1"/>
</dbReference>
<dbReference type="SMART" id="SM00082">
    <property type="entry name" value="LRRCT"/>
    <property type="match status" value="1"/>
</dbReference>
<dbReference type="PROSITE" id="PS50259">
    <property type="entry name" value="G_PROTEIN_RECEP_F3_4"/>
    <property type="match status" value="1"/>
</dbReference>
<comment type="caution">
    <text evidence="24">The sequence shown here is derived from an EMBL/GenBank/DDBJ whole genome shotgun (WGS) entry which is preliminary data.</text>
</comment>
<feature type="transmembrane region" description="Helical" evidence="21">
    <location>
        <begin position="1671"/>
        <end position="1695"/>
    </location>
</feature>
<evidence type="ECO:0000256" key="15">
    <source>
        <dbReference type="ARBA" id="ARBA00023224"/>
    </source>
</evidence>
<dbReference type="FunFam" id="2.60.40.10:FF:000091">
    <property type="entry name" value="Leucine-rich repeat and fibronectin type III domain-containing protein 1"/>
    <property type="match status" value="1"/>
</dbReference>
<dbReference type="SMART" id="SM01411">
    <property type="entry name" value="Ephrin_rec_like"/>
    <property type="match status" value="1"/>
</dbReference>
<dbReference type="InterPro" id="IPR013783">
    <property type="entry name" value="Ig-like_fold"/>
</dbReference>
<dbReference type="InterPro" id="IPR003591">
    <property type="entry name" value="Leu-rich_rpt_typical-subtyp"/>
</dbReference>
<evidence type="ECO:0000256" key="3">
    <source>
        <dbReference type="ARBA" id="ARBA00022475"/>
    </source>
</evidence>
<evidence type="ECO:0000256" key="16">
    <source>
        <dbReference type="ARBA" id="ARBA00023319"/>
    </source>
</evidence>
<evidence type="ECO:0000313" key="24">
    <source>
        <dbReference type="EMBL" id="TRY86617.1"/>
    </source>
</evidence>
<evidence type="ECO:0008006" key="26">
    <source>
        <dbReference type="Google" id="ProtNLM"/>
    </source>
</evidence>
<dbReference type="InterPro" id="IPR038550">
    <property type="entry name" value="GPCR_3_9-Cys_sf"/>
</dbReference>
<feature type="compositionally biased region" description="Polar residues" evidence="20">
    <location>
        <begin position="837"/>
        <end position="846"/>
    </location>
</feature>
<feature type="transmembrane region" description="Helical" evidence="21">
    <location>
        <begin position="1741"/>
        <end position="1763"/>
    </location>
</feature>
<accession>A0A553Q9P1</accession>
<dbReference type="OrthoDB" id="5984008at2759"/>
<dbReference type="FunFam" id="2.10.50.30:FF:000004">
    <property type="entry name" value="Taste receptor type 1 member 3-like protein"/>
    <property type="match status" value="1"/>
</dbReference>
<keyword evidence="4" id="KW-0433">Leucine-rich repeat</keyword>
<dbReference type="GO" id="GO:0005886">
    <property type="term" value="C:plasma membrane"/>
    <property type="evidence" value="ECO:0007669"/>
    <property type="project" value="UniProtKB-SubCell"/>
</dbReference>
<feature type="transmembrane region" description="Helical" evidence="21">
    <location>
        <begin position="1117"/>
        <end position="1137"/>
    </location>
</feature>